<proteinExistence type="predicted"/>
<protein>
    <submittedName>
        <fullName evidence="1">Uncharacterized protein</fullName>
    </submittedName>
</protein>
<dbReference type="Proteomes" id="UP001396334">
    <property type="component" value="Unassembled WGS sequence"/>
</dbReference>
<organism evidence="1 2">
    <name type="scientific">Hibiscus sabdariffa</name>
    <name type="common">roselle</name>
    <dbReference type="NCBI Taxonomy" id="183260"/>
    <lineage>
        <taxon>Eukaryota</taxon>
        <taxon>Viridiplantae</taxon>
        <taxon>Streptophyta</taxon>
        <taxon>Embryophyta</taxon>
        <taxon>Tracheophyta</taxon>
        <taxon>Spermatophyta</taxon>
        <taxon>Magnoliopsida</taxon>
        <taxon>eudicotyledons</taxon>
        <taxon>Gunneridae</taxon>
        <taxon>Pentapetalae</taxon>
        <taxon>rosids</taxon>
        <taxon>malvids</taxon>
        <taxon>Malvales</taxon>
        <taxon>Malvaceae</taxon>
        <taxon>Malvoideae</taxon>
        <taxon>Hibiscus</taxon>
    </lineage>
</organism>
<reference evidence="1 2" key="1">
    <citation type="journal article" date="2024" name="G3 (Bethesda)">
        <title>Genome assembly of Hibiscus sabdariffa L. provides insights into metabolisms of medicinal natural products.</title>
        <authorList>
            <person name="Kim T."/>
        </authorList>
    </citation>
    <scope>NUCLEOTIDE SEQUENCE [LARGE SCALE GENOMIC DNA]</scope>
    <source>
        <strain evidence="1">TK-2024</strain>
        <tissue evidence="1">Old leaves</tissue>
    </source>
</reference>
<accession>A0ABR2R7C6</accession>
<gene>
    <name evidence="1" type="ORF">V6N11_075491</name>
</gene>
<evidence type="ECO:0000313" key="2">
    <source>
        <dbReference type="Proteomes" id="UP001396334"/>
    </source>
</evidence>
<keyword evidence="2" id="KW-1185">Reference proteome</keyword>
<evidence type="ECO:0000313" key="1">
    <source>
        <dbReference type="EMBL" id="KAK9008602.1"/>
    </source>
</evidence>
<name>A0ABR2R7C6_9ROSI</name>
<sequence length="82" mass="9263">MQEQGFNIHVAMPSDFAFTNSKVQMPDGTIRNQNFHLLELRVMEASSHSAFYTIKPAVSVPHHMPSHPIQAEIPMLPTFTQT</sequence>
<comment type="caution">
    <text evidence="1">The sequence shown here is derived from an EMBL/GenBank/DDBJ whole genome shotgun (WGS) entry which is preliminary data.</text>
</comment>
<dbReference type="EMBL" id="JBBPBN010000026">
    <property type="protein sequence ID" value="KAK9008602.1"/>
    <property type="molecule type" value="Genomic_DNA"/>
</dbReference>